<feature type="binding site" evidence="4">
    <location>
        <position position="558"/>
    </location>
    <ligand>
        <name>S-adenosyl-L-methionine</name>
        <dbReference type="ChEBI" id="CHEBI:59789"/>
    </ligand>
</feature>
<evidence type="ECO:0000256" key="4">
    <source>
        <dbReference type="PROSITE-ProRule" id="PRU01024"/>
    </source>
</evidence>
<keyword evidence="1 4" id="KW-0489">Methyltransferase</keyword>
<dbReference type="InterPro" id="IPR030391">
    <property type="entry name" value="MeTrfase_TrmA_CS"/>
</dbReference>
<dbReference type="InterPro" id="IPR010280">
    <property type="entry name" value="U5_MeTrfase_fam"/>
</dbReference>
<evidence type="ECO:0000256" key="5">
    <source>
        <dbReference type="SAM" id="MobiDB-lite"/>
    </source>
</evidence>
<feature type="region of interest" description="Disordered" evidence="5">
    <location>
        <begin position="1"/>
        <end position="23"/>
    </location>
</feature>
<dbReference type="GO" id="GO:0032259">
    <property type="term" value="P:methylation"/>
    <property type="evidence" value="ECO:0007669"/>
    <property type="project" value="UniProtKB-KW"/>
</dbReference>
<sequence>MELKRKIIEVSPEKNSSNTDAFEESKQIQISSIDENTLIDAKSTKTIKKRKVKQITIKSLLKNSDKAILNDINLFFFDCLETNQNYNSSKNEKKNFFNTNEINEKSSYFLNPPFIAVKNFLLSKKNFEDNSQENSLEQDPVIPLDESSPVPVEAKIAKLFVHCMLTNGTGLATLLNHKDNIENIKAGNQVWVFIVPFTLKGEVVEAKVIENHLGYSICDLVSVIEPSNDRITPKCIYFGKCSGCHLQMLSYKDQLDFKKKCVQAAIRSESSKIFNNNIPVNNTISSPSEFAYRTKLTPHFDIFSWLPRDKTPIGFNYVNRREVLDIEECIIATNPVNEGLKTSRKITKLNIANFKKGSTLLIRETNLSKPSTVQLLDNSETKKGFVLNHKDTVEESVNVFKYLTDSPSDLLSLLEHFGDATKTNIPETISYNFVYQANSFFQNNNSILAKLIHYVRCELFMVNQKRVELGYPKIQNLVDAYCGAGLFAIGCNIDFEKVVGIEISKESINNAISNAERNLIKNCSFIQGDALKIFDKIDAKSPSCEYNLINDQTAVIIDPPRKGSNPDFLKQLVEYGPAAIIYVACGVPAQFRDLDYLIQLEAIQTDGSTGSQISKEKKSAVYKIMTIQPFDLFPQTYHVENVVTLIRIN</sequence>
<dbReference type="PROSITE" id="PS51622">
    <property type="entry name" value="SAM_MT_RNA_M5U_2"/>
    <property type="match status" value="1"/>
</dbReference>
<dbReference type="GO" id="GO:0008033">
    <property type="term" value="P:tRNA processing"/>
    <property type="evidence" value="ECO:0007669"/>
    <property type="project" value="InterPro"/>
</dbReference>
<dbReference type="InterPro" id="IPR012340">
    <property type="entry name" value="NA-bd_OB-fold"/>
</dbReference>
<dbReference type="AlphaFoldDB" id="A0A2T9YVW6"/>
<dbReference type="Pfam" id="PF05958">
    <property type="entry name" value="tRNA_U5-meth_tr"/>
    <property type="match status" value="1"/>
</dbReference>
<accession>A0A2T9YVW6</accession>
<gene>
    <name evidence="6" type="ORF">BB561_001156</name>
</gene>
<reference evidence="6 7" key="1">
    <citation type="journal article" date="2018" name="MBio">
        <title>Comparative Genomics Reveals the Core Gene Toolbox for the Fungus-Insect Symbiosis.</title>
        <authorList>
            <person name="Wang Y."/>
            <person name="Stata M."/>
            <person name="Wang W."/>
            <person name="Stajich J.E."/>
            <person name="White M.M."/>
            <person name="Moncalvo J.M."/>
        </authorList>
    </citation>
    <scope>NUCLEOTIDE SEQUENCE [LARGE SCALE GENOMIC DNA]</scope>
    <source>
        <strain evidence="6 7">SWE-8-4</strain>
    </source>
</reference>
<feature type="active site" description="Nucleophile" evidence="4">
    <location>
        <position position="585"/>
    </location>
</feature>
<protein>
    <recommendedName>
        <fullName evidence="8">TRAM domain-containing protein</fullName>
    </recommendedName>
</protein>
<keyword evidence="2 4" id="KW-0808">Transferase</keyword>
<comment type="caution">
    <text evidence="6">The sequence shown here is derived from an EMBL/GenBank/DDBJ whole genome shotgun (WGS) entry which is preliminary data.</text>
</comment>
<evidence type="ECO:0000256" key="2">
    <source>
        <dbReference type="ARBA" id="ARBA00022679"/>
    </source>
</evidence>
<feature type="binding site" evidence="4">
    <location>
        <position position="442"/>
    </location>
    <ligand>
        <name>S-adenosyl-L-methionine</name>
        <dbReference type="ChEBI" id="CHEBI:59789"/>
    </ligand>
</feature>
<organism evidence="6 7">
    <name type="scientific">Smittium simulii</name>
    <dbReference type="NCBI Taxonomy" id="133385"/>
    <lineage>
        <taxon>Eukaryota</taxon>
        <taxon>Fungi</taxon>
        <taxon>Fungi incertae sedis</taxon>
        <taxon>Zoopagomycota</taxon>
        <taxon>Kickxellomycotina</taxon>
        <taxon>Harpellomycetes</taxon>
        <taxon>Harpellales</taxon>
        <taxon>Legeriomycetaceae</taxon>
        <taxon>Smittium</taxon>
    </lineage>
</organism>
<feature type="binding site" evidence="4">
    <location>
        <position position="502"/>
    </location>
    <ligand>
        <name>S-adenosyl-L-methionine</name>
        <dbReference type="ChEBI" id="CHEBI:59789"/>
    </ligand>
</feature>
<dbReference type="OrthoDB" id="10250660at2759"/>
<evidence type="ECO:0000313" key="6">
    <source>
        <dbReference type="EMBL" id="PVU96482.1"/>
    </source>
</evidence>
<dbReference type="SUPFAM" id="SSF53335">
    <property type="entry name" value="S-adenosyl-L-methionine-dependent methyltransferases"/>
    <property type="match status" value="1"/>
</dbReference>
<name>A0A2T9YVW6_9FUNG</name>
<feature type="binding site" evidence="4">
    <location>
        <position position="481"/>
    </location>
    <ligand>
        <name>S-adenosyl-L-methionine</name>
        <dbReference type="ChEBI" id="CHEBI:59789"/>
    </ligand>
</feature>
<dbReference type="PROSITE" id="PS51687">
    <property type="entry name" value="SAM_MT_RNA_M5U"/>
    <property type="match status" value="1"/>
</dbReference>
<dbReference type="EMBL" id="MBFR01000031">
    <property type="protein sequence ID" value="PVU96482.1"/>
    <property type="molecule type" value="Genomic_DNA"/>
</dbReference>
<dbReference type="InterPro" id="IPR029063">
    <property type="entry name" value="SAM-dependent_MTases_sf"/>
</dbReference>
<keyword evidence="3 4" id="KW-0949">S-adenosyl-L-methionine</keyword>
<dbReference type="InterPro" id="IPR025795">
    <property type="entry name" value="tRNA_(uracil-5-)_MeTrfase"/>
</dbReference>
<dbReference type="Gene3D" id="2.40.50.140">
    <property type="entry name" value="Nucleic acid-binding proteins"/>
    <property type="match status" value="1"/>
</dbReference>
<dbReference type="STRING" id="133385.A0A2T9YVW6"/>
<feature type="compositionally biased region" description="Basic and acidic residues" evidence="5">
    <location>
        <begin position="1"/>
        <end position="12"/>
    </location>
</feature>
<proteinExistence type="inferred from homology"/>
<dbReference type="PANTHER" id="PTHR11061:SF30">
    <property type="entry name" value="TRNA (URACIL(54)-C(5))-METHYLTRANSFERASE"/>
    <property type="match status" value="1"/>
</dbReference>
<evidence type="ECO:0000313" key="7">
    <source>
        <dbReference type="Proteomes" id="UP000245383"/>
    </source>
</evidence>
<keyword evidence="7" id="KW-1185">Reference proteome</keyword>
<dbReference type="GO" id="GO:0030697">
    <property type="term" value="F:tRNA (uracil(54)-C5)-methyltransferase activity, S-adenosyl methionine-dependent"/>
    <property type="evidence" value="ECO:0007669"/>
    <property type="project" value="InterPro"/>
</dbReference>
<evidence type="ECO:0008006" key="8">
    <source>
        <dbReference type="Google" id="ProtNLM"/>
    </source>
</evidence>
<dbReference type="PROSITE" id="PS01231">
    <property type="entry name" value="TRMA_2"/>
    <property type="match status" value="1"/>
</dbReference>
<dbReference type="Gene3D" id="3.40.50.150">
    <property type="entry name" value="Vaccinia Virus protein VP39"/>
    <property type="match status" value="2"/>
</dbReference>
<comment type="similarity">
    <text evidence="4">Belongs to the class I-like SAM-binding methyltransferase superfamily. RNA M5U methyltransferase family.</text>
</comment>
<dbReference type="CDD" id="cd02440">
    <property type="entry name" value="AdoMet_MTases"/>
    <property type="match status" value="1"/>
</dbReference>
<evidence type="ECO:0000256" key="3">
    <source>
        <dbReference type="ARBA" id="ARBA00022691"/>
    </source>
</evidence>
<dbReference type="PANTHER" id="PTHR11061">
    <property type="entry name" value="RNA M5U METHYLTRANSFERASE"/>
    <property type="match status" value="1"/>
</dbReference>
<dbReference type="Proteomes" id="UP000245383">
    <property type="component" value="Unassembled WGS sequence"/>
</dbReference>
<evidence type="ECO:0000256" key="1">
    <source>
        <dbReference type="ARBA" id="ARBA00022603"/>
    </source>
</evidence>